<keyword evidence="7" id="KW-1185">Reference proteome</keyword>
<dbReference type="PANTHER" id="PTHR12176">
    <property type="entry name" value="SAM-DEPENDENT METHYLTRANSFERASE SUPERFAMILY PROTEIN"/>
    <property type="match status" value="1"/>
</dbReference>
<protein>
    <recommendedName>
        <fullName evidence="5">Methyltransferase domain-containing protein</fullName>
    </recommendedName>
</protein>
<dbReference type="SUPFAM" id="SSF53335">
    <property type="entry name" value="S-adenosyl-L-methionine-dependent methyltransferases"/>
    <property type="match status" value="2"/>
</dbReference>
<evidence type="ECO:0000256" key="2">
    <source>
        <dbReference type="ARBA" id="ARBA00022603"/>
    </source>
</evidence>
<dbReference type="EMBL" id="AZBU02000001">
    <property type="protein sequence ID" value="TMS38994.1"/>
    <property type="molecule type" value="Genomic_DNA"/>
</dbReference>
<evidence type="ECO:0000313" key="7">
    <source>
        <dbReference type="Proteomes" id="UP000298663"/>
    </source>
</evidence>
<evidence type="ECO:0000256" key="3">
    <source>
        <dbReference type="ARBA" id="ARBA00022679"/>
    </source>
</evidence>
<dbReference type="Proteomes" id="UP000298663">
    <property type="component" value="Unassembled WGS sequence"/>
</dbReference>
<dbReference type="PANTHER" id="PTHR12176:SF59">
    <property type="entry name" value="METHYLTRANSFERASE DOMAIN-CONTAINING PROTEIN-RELATED"/>
    <property type="match status" value="1"/>
</dbReference>
<feature type="region of interest" description="Disordered" evidence="4">
    <location>
        <begin position="1"/>
        <end position="21"/>
    </location>
</feature>
<evidence type="ECO:0000259" key="5">
    <source>
        <dbReference type="Pfam" id="PF13847"/>
    </source>
</evidence>
<feature type="compositionally biased region" description="Basic residues" evidence="4">
    <location>
        <begin position="1"/>
        <end position="10"/>
    </location>
</feature>
<reference evidence="6 7" key="1">
    <citation type="journal article" date="2015" name="Genome Biol.">
        <title>Comparative genomics of Steinernema reveals deeply conserved gene regulatory networks.</title>
        <authorList>
            <person name="Dillman A.R."/>
            <person name="Macchietto M."/>
            <person name="Porter C.F."/>
            <person name="Rogers A."/>
            <person name="Williams B."/>
            <person name="Antoshechkin I."/>
            <person name="Lee M.M."/>
            <person name="Goodwin Z."/>
            <person name="Lu X."/>
            <person name="Lewis E.E."/>
            <person name="Goodrich-Blair H."/>
            <person name="Stock S.P."/>
            <person name="Adams B.J."/>
            <person name="Sternberg P.W."/>
            <person name="Mortazavi A."/>
        </authorList>
    </citation>
    <scope>NUCLEOTIDE SEQUENCE [LARGE SCALE GENOMIC DNA]</scope>
    <source>
        <strain evidence="6 7">ALL</strain>
    </source>
</reference>
<keyword evidence="2" id="KW-0489">Methyltransferase</keyword>
<dbReference type="GO" id="GO:0032259">
    <property type="term" value="P:methylation"/>
    <property type="evidence" value="ECO:0007669"/>
    <property type="project" value="UniProtKB-KW"/>
</dbReference>
<feature type="domain" description="Methyltransferase" evidence="5">
    <location>
        <begin position="61"/>
        <end position="177"/>
    </location>
</feature>
<dbReference type="GO" id="GO:0008168">
    <property type="term" value="F:methyltransferase activity"/>
    <property type="evidence" value="ECO:0007669"/>
    <property type="project" value="UniProtKB-KW"/>
</dbReference>
<dbReference type="Gene3D" id="3.40.50.150">
    <property type="entry name" value="Vaccinia Virus protein VP39"/>
    <property type="match status" value="2"/>
</dbReference>
<accession>A0A4U8V0R4</accession>
<comment type="caution">
    <text evidence="6">The sequence shown here is derived from an EMBL/GenBank/DDBJ whole genome shotgun (WGS) entry which is preliminary data.</text>
</comment>
<evidence type="ECO:0000256" key="4">
    <source>
        <dbReference type="SAM" id="MobiDB-lite"/>
    </source>
</evidence>
<name>A0A4U8V0R4_STECR</name>
<proteinExistence type="inferred from homology"/>
<reference evidence="6 7" key="2">
    <citation type="journal article" date="2019" name="G3 (Bethesda)">
        <title>Hybrid Assembly of the Genome of the Entomopathogenic Nematode Steinernema carpocapsae Identifies the X-Chromosome.</title>
        <authorList>
            <person name="Serra L."/>
            <person name="Macchietto M."/>
            <person name="Macias-Munoz A."/>
            <person name="McGill C.J."/>
            <person name="Rodriguez I.M."/>
            <person name="Rodriguez B."/>
            <person name="Murad R."/>
            <person name="Mortazavi A."/>
        </authorList>
    </citation>
    <scope>NUCLEOTIDE SEQUENCE [LARGE SCALE GENOMIC DNA]</scope>
    <source>
        <strain evidence="6 7">ALL</strain>
    </source>
</reference>
<dbReference type="Pfam" id="PF13847">
    <property type="entry name" value="Methyltransf_31"/>
    <property type="match status" value="1"/>
</dbReference>
<comment type="similarity">
    <text evidence="1">Belongs to the methyltransferase superfamily.</text>
</comment>
<gene>
    <name evidence="6" type="ORF">L596_005601</name>
</gene>
<evidence type="ECO:0000313" key="6">
    <source>
        <dbReference type="EMBL" id="TMS38994.1"/>
    </source>
</evidence>
<organism evidence="6 7">
    <name type="scientific">Steinernema carpocapsae</name>
    <name type="common">Entomopathogenic nematode</name>
    <dbReference type="NCBI Taxonomy" id="34508"/>
    <lineage>
        <taxon>Eukaryota</taxon>
        <taxon>Metazoa</taxon>
        <taxon>Ecdysozoa</taxon>
        <taxon>Nematoda</taxon>
        <taxon>Chromadorea</taxon>
        <taxon>Rhabditida</taxon>
        <taxon>Tylenchina</taxon>
        <taxon>Panagrolaimomorpha</taxon>
        <taxon>Strongyloidoidea</taxon>
        <taxon>Steinernematidae</taxon>
        <taxon>Steinernema</taxon>
    </lineage>
</organism>
<dbReference type="OrthoDB" id="411785at2759"/>
<dbReference type="Pfam" id="PF01564">
    <property type="entry name" value="Spermine_synth"/>
    <property type="match status" value="1"/>
</dbReference>
<dbReference type="STRING" id="34508.A0A4U8V0R4"/>
<dbReference type="CDD" id="cd02440">
    <property type="entry name" value="AdoMet_MTases"/>
    <property type="match status" value="2"/>
</dbReference>
<dbReference type="InterPro" id="IPR051419">
    <property type="entry name" value="Lys/N-term_MeTrsfase_sf"/>
</dbReference>
<dbReference type="InterPro" id="IPR029063">
    <property type="entry name" value="SAM-dependent_MTases_sf"/>
</dbReference>
<keyword evidence="3" id="KW-0808">Transferase</keyword>
<dbReference type="AlphaFoldDB" id="A0A4U8V0R4"/>
<dbReference type="InterPro" id="IPR025714">
    <property type="entry name" value="Methyltranfer_dom"/>
</dbReference>
<evidence type="ECO:0000256" key="1">
    <source>
        <dbReference type="ARBA" id="ARBA00008361"/>
    </source>
</evidence>
<sequence length="682" mass="76844">MGGKKHAKRGKTSESTNKLLPKNAEEFANPKFWEKFNEETREFEWYGSYKELSGTIEKYIKPSYKYLQIGCGNSNLASDMYDAGCHNITSIDIDERSIKQQIKKNAKRPELVFKQGSVESIAEENASFDIVFDKGTLDALLPKDGKKNSALVQAYFDEAFRVLKVDGLFMIVTLAQDQILEFVTSYVEKRASTQGCLLRIEKVDNSEDARLKKSISFPVYIVVITKLSKPIDTAESFIEVVPSKMVSPPVQCKGAIDIKAIMSQDRELQYFVAICATQKLSTEHLLQLHSGITGNLRFEIIVVDDLDVEVPKTYAVFIVPADRNNEYLFDCIEGRMALLKDLQYDRLTIIRLQDEEYYESLDSVKNELNALAFCLRPRACEDDHVQMLSIGPTFTKKMIVAKGEGINGPWEVLHVQQANGECFRQLVFTRVANLVQSEARIIENFDNPEETVIDTKTLTCSYQQTMLGSILFLELFRNQSDEQLEANLCVLGLGGGSLTTFLHDTFPKSTITAVDIDKETFDIAKQYFGLPNNSPRVDVILEDAMVFLEEVSAGQRVKKPFDVVFLDISGDHHVDGLVCPTPEFAIRMVFQLVKECMAPNGVLAVNVVSRNMTSRQNVMREFQGVFESSFMFSHDTDLNVVLFGTDQPEAKKTLTINGISHLADSKWIKVKPHGVTSFPKDL</sequence>